<dbReference type="STRING" id="75743.A0A401NTZ2"/>
<proteinExistence type="predicted"/>
<sequence>MAASLLGSIRVLRAALSPRKLPLATVPRLGRCRYLVTSQRLLGVAPLQVLMPALSPTMEKGNIVKWLKKEGKPQYW</sequence>
<gene>
    <name evidence="1" type="ORF">scyTo_0009800</name>
</gene>
<accession>A0A401NTZ2</accession>
<organism evidence="1 2">
    <name type="scientific">Scyliorhinus torazame</name>
    <name type="common">Cloudy catshark</name>
    <name type="synonym">Catulus torazame</name>
    <dbReference type="NCBI Taxonomy" id="75743"/>
    <lineage>
        <taxon>Eukaryota</taxon>
        <taxon>Metazoa</taxon>
        <taxon>Chordata</taxon>
        <taxon>Craniata</taxon>
        <taxon>Vertebrata</taxon>
        <taxon>Chondrichthyes</taxon>
        <taxon>Elasmobranchii</taxon>
        <taxon>Galeomorphii</taxon>
        <taxon>Galeoidea</taxon>
        <taxon>Carcharhiniformes</taxon>
        <taxon>Scyliorhinidae</taxon>
        <taxon>Scyliorhinus</taxon>
    </lineage>
</organism>
<dbReference type="Proteomes" id="UP000288216">
    <property type="component" value="Unassembled WGS sequence"/>
</dbReference>
<dbReference type="EMBL" id="BFAA01004095">
    <property type="protein sequence ID" value="GCB64363.1"/>
    <property type="molecule type" value="Genomic_DNA"/>
</dbReference>
<name>A0A401NTZ2_SCYTO</name>
<reference evidence="1 2" key="1">
    <citation type="journal article" date="2018" name="Nat. Ecol. Evol.">
        <title>Shark genomes provide insights into elasmobranch evolution and the origin of vertebrates.</title>
        <authorList>
            <person name="Hara Y"/>
            <person name="Yamaguchi K"/>
            <person name="Onimaru K"/>
            <person name="Kadota M"/>
            <person name="Koyanagi M"/>
            <person name="Keeley SD"/>
            <person name="Tatsumi K"/>
            <person name="Tanaka K"/>
            <person name="Motone F"/>
            <person name="Kageyama Y"/>
            <person name="Nozu R"/>
            <person name="Adachi N"/>
            <person name="Nishimura O"/>
            <person name="Nakagawa R"/>
            <person name="Tanegashima C"/>
            <person name="Kiyatake I"/>
            <person name="Matsumoto R"/>
            <person name="Murakumo K"/>
            <person name="Nishida K"/>
            <person name="Terakita A"/>
            <person name="Kuratani S"/>
            <person name="Sato K"/>
            <person name="Hyodo S Kuraku.S."/>
        </authorList>
    </citation>
    <scope>NUCLEOTIDE SEQUENCE [LARGE SCALE GENOMIC DNA]</scope>
</reference>
<evidence type="ECO:0000313" key="1">
    <source>
        <dbReference type="EMBL" id="GCB64363.1"/>
    </source>
</evidence>
<protein>
    <submittedName>
        <fullName evidence="1">Uncharacterized protein</fullName>
    </submittedName>
</protein>
<dbReference type="CDD" id="cd06849">
    <property type="entry name" value="lipoyl_domain"/>
    <property type="match status" value="1"/>
</dbReference>
<evidence type="ECO:0000313" key="2">
    <source>
        <dbReference type="Proteomes" id="UP000288216"/>
    </source>
</evidence>
<dbReference type="InterPro" id="IPR011053">
    <property type="entry name" value="Single_hybrid_motif"/>
</dbReference>
<dbReference type="Gene3D" id="2.40.50.100">
    <property type="match status" value="1"/>
</dbReference>
<keyword evidence="2" id="KW-1185">Reference proteome</keyword>
<dbReference type="SUPFAM" id="SSF51230">
    <property type="entry name" value="Single hybrid motif"/>
    <property type="match status" value="1"/>
</dbReference>
<dbReference type="OrthoDB" id="537444at2759"/>
<comment type="caution">
    <text evidence="1">The sequence shown here is derived from an EMBL/GenBank/DDBJ whole genome shotgun (WGS) entry which is preliminary data.</text>
</comment>
<dbReference type="AlphaFoldDB" id="A0A401NTZ2"/>